<feature type="region of interest" description="Disordered" evidence="1">
    <location>
        <begin position="77"/>
        <end position="98"/>
    </location>
</feature>
<dbReference type="AlphaFoldDB" id="A0A7W8QKD3"/>
<accession>A0A7W8QKD3</accession>
<comment type="caution">
    <text evidence="3">The sequence shown here is derived from an EMBL/GenBank/DDBJ whole genome shotgun (WGS) entry which is preliminary data.</text>
</comment>
<dbReference type="SUPFAM" id="SSF47413">
    <property type="entry name" value="lambda repressor-like DNA-binding domains"/>
    <property type="match status" value="1"/>
</dbReference>
<protein>
    <submittedName>
        <fullName evidence="3">Transcriptional regulator with XRE-family HTH domain</fullName>
    </submittedName>
</protein>
<dbReference type="InterPro" id="IPR001387">
    <property type="entry name" value="Cro/C1-type_HTH"/>
</dbReference>
<organism evidence="3 4">
    <name type="scientific">Nocardiopsis composta</name>
    <dbReference type="NCBI Taxonomy" id="157465"/>
    <lineage>
        <taxon>Bacteria</taxon>
        <taxon>Bacillati</taxon>
        <taxon>Actinomycetota</taxon>
        <taxon>Actinomycetes</taxon>
        <taxon>Streptosporangiales</taxon>
        <taxon>Nocardiopsidaceae</taxon>
        <taxon>Nocardiopsis</taxon>
    </lineage>
</organism>
<evidence type="ECO:0000256" key="1">
    <source>
        <dbReference type="SAM" id="MobiDB-lite"/>
    </source>
</evidence>
<reference evidence="3 4" key="1">
    <citation type="submission" date="2020-08" db="EMBL/GenBank/DDBJ databases">
        <title>Sequencing the genomes of 1000 actinobacteria strains.</title>
        <authorList>
            <person name="Klenk H.-P."/>
        </authorList>
    </citation>
    <scope>NUCLEOTIDE SEQUENCE [LARGE SCALE GENOMIC DNA]</scope>
    <source>
        <strain evidence="3 4">DSM 44551</strain>
    </source>
</reference>
<name>A0A7W8QKD3_9ACTN</name>
<evidence type="ECO:0000259" key="2">
    <source>
        <dbReference type="Pfam" id="PF01381"/>
    </source>
</evidence>
<gene>
    <name evidence="3" type="ORF">HDA36_001487</name>
</gene>
<keyword evidence="4" id="KW-1185">Reference proteome</keyword>
<proteinExistence type="predicted"/>
<dbReference type="Proteomes" id="UP000572635">
    <property type="component" value="Unassembled WGS sequence"/>
</dbReference>
<evidence type="ECO:0000313" key="3">
    <source>
        <dbReference type="EMBL" id="MBB5431403.1"/>
    </source>
</evidence>
<evidence type="ECO:0000313" key="4">
    <source>
        <dbReference type="Proteomes" id="UP000572635"/>
    </source>
</evidence>
<dbReference type="Pfam" id="PF01381">
    <property type="entry name" value="HTH_3"/>
    <property type="match status" value="1"/>
</dbReference>
<dbReference type="RefSeq" id="WP_184391050.1">
    <property type="nucleotide sequence ID" value="NZ_JACHDB010000001.1"/>
</dbReference>
<dbReference type="CDD" id="cd00093">
    <property type="entry name" value="HTH_XRE"/>
    <property type="match status" value="1"/>
</dbReference>
<dbReference type="InterPro" id="IPR010982">
    <property type="entry name" value="Lambda_DNA-bd_dom_sf"/>
</dbReference>
<dbReference type="EMBL" id="JACHDB010000001">
    <property type="protein sequence ID" value="MBB5431403.1"/>
    <property type="molecule type" value="Genomic_DNA"/>
</dbReference>
<dbReference type="Gene3D" id="1.10.260.40">
    <property type="entry name" value="lambda repressor-like DNA-binding domains"/>
    <property type="match status" value="1"/>
</dbReference>
<feature type="domain" description="HTH cro/C1-type" evidence="2">
    <location>
        <begin position="17"/>
        <end position="61"/>
    </location>
</feature>
<dbReference type="GO" id="GO:0003677">
    <property type="term" value="F:DNA binding"/>
    <property type="evidence" value="ECO:0007669"/>
    <property type="project" value="InterPro"/>
</dbReference>
<sequence length="167" mass="18585">MAVADPRTRLGAAVEDRIDELGLEYVEVAARAGISVETLAKVRRGEKVRDTTLRKIEQALGWPRGHMEQVLSEKGADPLAAPAERADEEEVDAKGLLREGERLTRLPSGDDEWEYTLWLPAPAGRRRRLPISFPRDAPLEEVVSELHRLAELIRLSAPGHTGAQRQL</sequence>